<name>A0AAP0NMM2_9MAGN</name>
<protein>
    <submittedName>
        <fullName evidence="2">Uncharacterized protein</fullName>
    </submittedName>
</protein>
<gene>
    <name evidence="2" type="ORF">Scep_019907</name>
</gene>
<dbReference type="Proteomes" id="UP001419268">
    <property type="component" value="Unassembled WGS sequence"/>
</dbReference>
<feature type="region of interest" description="Disordered" evidence="1">
    <location>
        <begin position="1"/>
        <end position="89"/>
    </location>
</feature>
<organism evidence="2 3">
    <name type="scientific">Stephania cephalantha</name>
    <dbReference type="NCBI Taxonomy" id="152367"/>
    <lineage>
        <taxon>Eukaryota</taxon>
        <taxon>Viridiplantae</taxon>
        <taxon>Streptophyta</taxon>
        <taxon>Embryophyta</taxon>
        <taxon>Tracheophyta</taxon>
        <taxon>Spermatophyta</taxon>
        <taxon>Magnoliopsida</taxon>
        <taxon>Ranunculales</taxon>
        <taxon>Menispermaceae</taxon>
        <taxon>Menispermoideae</taxon>
        <taxon>Cissampelideae</taxon>
        <taxon>Stephania</taxon>
    </lineage>
</organism>
<dbReference type="AlphaFoldDB" id="A0AAP0NMM2"/>
<accession>A0AAP0NMM2</accession>
<reference evidence="2 3" key="1">
    <citation type="submission" date="2024-01" db="EMBL/GenBank/DDBJ databases">
        <title>Genome assemblies of Stephania.</title>
        <authorList>
            <person name="Yang L."/>
        </authorList>
    </citation>
    <scope>NUCLEOTIDE SEQUENCE [LARGE SCALE GENOMIC DNA]</scope>
    <source>
        <strain evidence="2">JXDWG</strain>
        <tissue evidence="2">Leaf</tissue>
    </source>
</reference>
<evidence type="ECO:0000256" key="1">
    <source>
        <dbReference type="SAM" id="MobiDB-lite"/>
    </source>
</evidence>
<comment type="caution">
    <text evidence="2">The sequence shown here is derived from an EMBL/GenBank/DDBJ whole genome shotgun (WGS) entry which is preliminary data.</text>
</comment>
<sequence length="138" mass="15262">MAEKEMREPTPLAMTRGVGPQGVRFRSRASSRGVSPRIQKGTSLTASPTKPPAQPQPPPEILEEDDLNDVPPRCPIRPDVGRGGPLRAASNCLQHPRQARPLSDLDQTWMMNGWDLYDHIECYTTLTSGMKAMITKSK</sequence>
<keyword evidence="3" id="KW-1185">Reference proteome</keyword>
<evidence type="ECO:0000313" key="2">
    <source>
        <dbReference type="EMBL" id="KAK9112388.1"/>
    </source>
</evidence>
<dbReference type="EMBL" id="JBBNAG010000008">
    <property type="protein sequence ID" value="KAK9112388.1"/>
    <property type="molecule type" value="Genomic_DNA"/>
</dbReference>
<proteinExistence type="predicted"/>
<feature type="compositionally biased region" description="Pro residues" evidence="1">
    <location>
        <begin position="49"/>
        <end position="60"/>
    </location>
</feature>
<evidence type="ECO:0000313" key="3">
    <source>
        <dbReference type="Proteomes" id="UP001419268"/>
    </source>
</evidence>